<gene>
    <name evidence="1" type="ORF">FHQ18_09225</name>
</gene>
<dbReference type="EMBL" id="VFJB01000007">
    <property type="protein sequence ID" value="KAA0257513.1"/>
    <property type="molecule type" value="Genomic_DNA"/>
</dbReference>
<evidence type="ECO:0000313" key="2">
    <source>
        <dbReference type="Proteomes" id="UP000322876"/>
    </source>
</evidence>
<dbReference type="RefSeq" id="WP_149266894.1">
    <property type="nucleotide sequence ID" value="NZ_VFJB01000007.1"/>
</dbReference>
<organism evidence="1 2">
    <name type="scientific">Deferribacter autotrophicus</name>
    <dbReference type="NCBI Taxonomy" id="500465"/>
    <lineage>
        <taxon>Bacteria</taxon>
        <taxon>Pseudomonadati</taxon>
        <taxon>Deferribacterota</taxon>
        <taxon>Deferribacteres</taxon>
        <taxon>Deferribacterales</taxon>
        <taxon>Deferribacteraceae</taxon>
        <taxon>Deferribacter</taxon>
    </lineage>
</organism>
<keyword evidence="2" id="KW-1185">Reference proteome</keyword>
<dbReference type="Proteomes" id="UP000322876">
    <property type="component" value="Unassembled WGS sequence"/>
</dbReference>
<evidence type="ECO:0000313" key="1">
    <source>
        <dbReference type="EMBL" id="KAA0257513.1"/>
    </source>
</evidence>
<accession>A0A5A8F4J6</accession>
<dbReference type="AlphaFoldDB" id="A0A5A8F4J6"/>
<reference evidence="1 2" key="1">
    <citation type="submission" date="2019-06" db="EMBL/GenBank/DDBJ databases">
        <title>Genomic insights into carbon and energy metabolism of Deferribacter autotrophicus revealed new metabolic traits in the phylum Deferribacteres.</title>
        <authorList>
            <person name="Slobodkin A.I."/>
            <person name="Slobodkina G.B."/>
            <person name="Allioux M."/>
            <person name="Alain K."/>
            <person name="Jebbar M."/>
            <person name="Shadrin V."/>
            <person name="Kublanov I.V."/>
            <person name="Toshchakov S.V."/>
            <person name="Bonch-Osmolovskaya E.A."/>
        </authorList>
    </citation>
    <scope>NUCLEOTIDE SEQUENCE [LARGE SCALE GENOMIC DNA]</scope>
    <source>
        <strain evidence="1 2">SL50</strain>
    </source>
</reference>
<proteinExistence type="predicted"/>
<sequence length="88" mass="10542">MQETYKKLEIYHRLMAWLRERFIYPEGAIYDEFRHRMQKLGELLADYDVGFERFVKEARSICVFAKKYFSRIKIGGSYAGDSATDCRK</sequence>
<comment type="caution">
    <text evidence="1">The sequence shown here is derived from an EMBL/GenBank/DDBJ whole genome shotgun (WGS) entry which is preliminary data.</text>
</comment>
<name>A0A5A8F4J6_9BACT</name>
<protein>
    <submittedName>
        <fullName evidence="1">Uncharacterized protein</fullName>
    </submittedName>
</protein>